<dbReference type="GO" id="GO:0005765">
    <property type="term" value="C:lysosomal membrane"/>
    <property type="evidence" value="ECO:0007669"/>
    <property type="project" value="UniProtKB-SubCell"/>
</dbReference>
<dbReference type="Gene3D" id="2.40.160.110">
    <property type="match status" value="1"/>
</dbReference>
<dbReference type="PANTHER" id="PTHR11506">
    <property type="entry name" value="LYSOSOME-ASSOCIATED MEMBRANE GLYCOPROTEIN"/>
    <property type="match status" value="1"/>
</dbReference>
<reference evidence="11 12" key="1">
    <citation type="submission" date="2019-09" db="EMBL/GenBank/DDBJ databases">
        <title>Bird 10,000 Genomes (B10K) Project - Family phase.</title>
        <authorList>
            <person name="Zhang G."/>
        </authorList>
    </citation>
    <scope>NUCLEOTIDE SEQUENCE [LARGE SCALE GENOMIC DNA]</scope>
    <source>
        <strain evidence="11">B10K-DU-029-50</strain>
        <tissue evidence="11">Heart</tissue>
    </source>
</reference>
<evidence type="ECO:0000313" key="11">
    <source>
        <dbReference type="EMBL" id="NWV33281.1"/>
    </source>
</evidence>
<proteinExistence type="inferred from homology"/>
<feature type="compositionally biased region" description="Low complexity" evidence="9">
    <location>
        <begin position="53"/>
        <end position="71"/>
    </location>
</feature>
<keyword evidence="2 8" id="KW-0812">Transmembrane</keyword>
<dbReference type="GO" id="GO:0072594">
    <property type="term" value="P:establishment of protein localization to organelle"/>
    <property type="evidence" value="ECO:0007669"/>
    <property type="project" value="TreeGrafter"/>
</dbReference>
<keyword evidence="3" id="KW-0732">Signal</keyword>
<evidence type="ECO:0000256" key="8">
    <source>
        <dbReference type="PROSITE-ProRule" id="PRU00740"/>
    </source>
</evidence>
<dbReference type="Proteomes" id="UP000575029">
    <property type="component" value="Unassembled WGS sequence"/>
</dbReference>
<keyword evidence="7" id="KW-0325">Glycoprotein</keyword>
<evidence type="ECO:0000256" key="3">
    <source>
        <dbReference type="ARBA" id="ARBA00022729"/>
    </source>
</evidence>
<evidence type="ECO:0000256" key="1">
    <source>
        <dbReference type="ARBA" id="ARBA00004530"/>
    </source>
</evidence>
<dbReference type="AlphaFoldDB" id="A0A7K6E221"/>
<keyword evidence="4" id="KW-0967">Endosome</keyword>
<organism evidence="11 12">
    <name type="scientific">Grantiella picta</name>
    <dbReference type="NCBI Taxonomy" id="266360"/>
    <lineage>
        <taxon>Eukaryota</taxon>
        <taxon>Metazoa</taxon>
        <taxon>Chordata</taxon>
        <taxon>Craniata</taxon>
        <taxon>Vertebrata</taxon>
        <taxon>Euteleostomi</taxon>
        <taxon>Archelosauria</taxon>
        <taxon>Archosauria</taxon>
        <taxon>Dinosauria</taxon>
        <taxon>Saurischia</taxon>
        <taxon>Theropoda</taxon>
        <taxon>Coelurosauria</taxon>
        <taxon>Aves</taxon>
        <taxon>Neognathae</taxon>
        <taxon>Neoaves</taxon>
        <taxon>Telluraves</taxon>
        <taxon>Australaves</taxon>
        <taxon>Passeriformes</taxon>
        <taxon>Meliphagoidea</taxon>
        <taxon>Meliphagidae</taxon>
        <taxon>Grantiella</taxon>
    </lineage>
</organism>
<evidence type="ECO:0000256" key="4">
    <source>
        <dbReference type="ARBA" id="ARBA00022753"/>
    </source>
</evidence>
<feature type="compositionally biased region" description="Low complexity" evidence="9">
    <location>
        <begin position="17"/>
        <end position="46"/>
    </location>
</feature>
<dbReference type="Pfam" id="PF01299">
    <property type="entry name" value="Lamp2-like_luminal"/>
    <property type="match status" value="1"/>
</dbReference>
<dbReference type="GO" id="GO:0031902">
    <property type="term" value="C:late endosome membrane"/>
    <property type="evidence" value="ECO:0007669"/>
    <property type="project" value="TreeGrafter"/>
</dbReference>
<comment type="similarity">
    <text evidence="8">Belongs to the LAMP family.</text>
</comment>
<accession>A0A7K6E221</accession>
<comment type="subcellular location">
    <subcellularLocation>
        <location evidence="1">Endosome membrane</location>
        <topology evidence="1">Single-pass type I membrane protein</topology>
    </subcellularLocation>
    <subcellularLocation>
        <location evidence="8">Lysosome membrane</location>
        <topology evidence="8">Single-pass type I membrane protein</topology>
    </subcellularLocation>
</comment>
<evidence type="ECO:0000256" key="2">
    <source>
        <dbReference type="ARBA" id="ARBA00022692"/>
    </source>
</evidence>
<dbReference type="GO" id="GO:0005886">
    <property type="term" value="C:plasma membrane"/>
    <property type="evidence" value="ECO:0007669"/>
    <property type="project" value="TreeGrafter"/>
</dbReference>
<dbReference type="EMBL" id="VZRM01002022">
    <property type="protein sequence ID" value="NWV33281.1"/>
    <property type="molecule type" value="Genomic_DNA"/>
</dbReference>
<feature type="region of interest" description="Disordered" evidence="9">
    <location>
        <begin position="17"/>
        <end position="131"/>
    </location>
</feature>
<dbReference type="PANTHER" id="PTHR11506:SF30">
    <property type="entry name" value="LYSOSOME-ASSOCIATED MEMBRANE GLYCOPROTEIN 3"/>
    <property type="match status" value="1"/>
</dbReference>
<comment type="caution">
    <text evidence="11">The sequence shown here is derived from an EMBL/GenBank/DDBJ whole genome shotgun (WGS) entry which is preliminary data.</text>
</comment>
<dbReference type="PROSITE" id="PS51407">
    <property type="entry name" value="LAMP_3"/>
    <property type="match status" value="1"/>
</dbReference>
<protein>
    <submittedName>
        <fullName evidence="11">LAMP3 protein</fullName>
    </submittedName>
</protein>
<dbReference type="InterPro" id="IPR002000">
    <property type="entry name" value="Lysosome-assoc_membr_glycop"/>
</dbReference>
<feature type="domain" description="Lysosome-associated membrane glycoprotein 2-like luminal" evidence="10">
    <location>
        <begin position="126"/>
        <end position="194"/>
    </location>
</feature>
<keyword evidence="5" id="KW-1133">Transmembrane helix</keyword>
<feature type="non-terminal residue" evidence="11">
    <location>
        <position position="1"/>
    </location>
</feature>
<evidence type="ECO:0000256" key="5">
    <source>
        <dbReference type="ARBA" id="ARBA00022989"/>
    </source>
</evidence>
<comment type="caution">
    <text evidence="8">Lacks conserved residue(s) required for the propagation of feature annotation.</text>
</comment>
<keyword evidence="12" id="KW-1185">Reference proteome</keyword>
<evidence type="ECO:0000256" key="9">
    <source>
        <dbReference type="SAM" id="MobiDB-lite"/>
    </source>
</evidence>
<gene>
    <name evidence="11" type="primary">Lamp3</name>
    <name evidence="11" type="ORF">GRAPIC_R03665</name>
</gene>
<evidence type="ECO:0000259" key="10">
    <source>
        <dbReference type="Pfam" id="PF01299"/>
    </source>
</evidence>
<evidence type="ECO:0000256" key="7">
    <source>
        <dbReference type="ARBA" id="ARBA00023180"/>
    </source>
</evidence>
<keyword evidence="6 8" id="KW-0472">Membrane</keyword>
<name>A0A7K6E221_9PASS</name>
<evidence type="ECO:0000313" key="12">
    <source>
        <dbReference type="Proteomes" id="UP000575029"/>
    </source>
</evidence>
<feature type="non-terminal residue" evidence="11">
    <location>
        <position position="195"/>
    </location>
</feature>
<dbReference type="InterPro" id="IPR048528">
    <property type="entry name" value="Lamp2-like_luminal"/>
</dbReference>
<feature type="compositionally biased region" description="Low complexity" evidence="9">
    <location>
        <begin position="81"/>
        <end position="114"/>
    </location>
</feature>
<sequence>ASQATAQATLSVTAAVRSTTTPSVSSTDHGRRTCGTTGVTAAATNTSLRHETASSQVTATSASAATTTQRAGHSTRSRRQTPGTANATATAAVTNTTTTQGTQTAPTTTARTVRPSPTPQPSAIPTGNYTVSNGSRTCIKAVMGLQLMARNTDQEPMEYVTVNPNATRISGSCGTVQCELNLTFSAGFVNFTFVK</sequence>
<keyword evidence="8" id="KW-0458">Lysosome</keyword>
<evidence type="ECO:0000256" key="6">
    <source>
        <dbReference type="ARBA" id="ARBA00023136"/>
    </source>
</evidence>